<comment type="caution">
    <text evidence="1">The sequence shown here is derived from an EMBL/GenBank/DDBJ whole genome shotgun (WGS) entry which is preliminary data.</text>
</comment>
<dbReference type="Pfam" id="PF09646">
    <property type="entry name" value="Gp37"/>
    <property type="match status" value="1"/>
</dbReference>
<dbReference type="InterPro" id="IPR018602">
    <property type="entry name" value="Gp37/STM4215"/>
</dbReference>
<dbReference type="Gene3D" id="3.30.2000.10">
    <property type="entry name" value="Phage tail protein-like"/>
    <property type="match status" value="1"/>
</dbReference>
<proteinExistence type="predicted"/>
<dbReference type="InterPro" id="IPR035934">
    <property type="entry name" value="Phage_tail_protein-like_sf"/>
</dbReference>
<reference evidence="1 2" key="1">
    <citation type="submission" date="2024-02" db="EMBL/GenBank/DDBJ databases">
        <title>New thermophilic sulfur-oxidizing bacteria from a hot springs of the Uzon caldera (Kamchatka, Russia).</title>
        <authorList>
            <person name="Dukat A.M."/>
            <person name="Elcheninov A.G."/>
            <person name="Frolov E.N."/>
        </authorList>
    </citation>
    <scope>NUCLEOTIDE SEQUENCE [LARGE SCALE GENOMIC DNA]</scope>
    <source>
        <strain evidence="1 2">AK1</strain>
    </source>
</reference>
<evidence type="ECO:0000313" key="2">
    <source>
        <dbReference type="Proteomes" id="UP001482231"/>
    </source>
</evidence>
<dbReference type="SUPFAM" id="SSF143749">
    <property type="entry name" value="Phage tail protein-like"/>
    <property type="match status" value="1"/>
</dbReference>
<protein>
    <submittedName>
        <fullName evidence="1">Gp37 family protein</fullName>
    </submittedName>
</protein>
<dbReference type="RefSeq" id="WP_347307896.1">
    <property type="nucleotide sequence ID" value="NZ_JBAJEX010000003.1"/>
</dbReference>
<keyword evidence="2" id="KW-1185">Reference proteome</keyword>
<dbReference type="InterPro" id="IPR038042">
    <property type="entry name" value="Gp37-like"/>
</dbReference>
<accession>A0ABV0EE12</accession>
<dbReference type="Proteomes" id="UP001482231">
    <property type="component" value="Unassembled WGS sequence"/>
</dbReference>
<evidence type="ECO:0000313" key="1">
    <source>
        <dbReference type="EMBL" id="MEO1766789.1"/>
    </source>
</evidence>
<gene>
    <name evidence="1" type="ORF">V6E02_06135</name>
</gene>
<organism evidence="1 2">
    <name type="scientific">Thiobacter aerophilum</name>
    <dbReference type="NCBI Taxonomy" id="3121275"/>
    <lineage>
        <taxon>Bacteria</taxon>
        <taxon>Pseudomonadati</taxon>
        <taxon>Pseudomonadota</taxon>
        <taxon>Betaproteobacteria</taxon>
        <taxon>Burkholderiales</taxon>
        <taxon>Thiobacteraceae</taxon>
        <taxon>Thiobacter</taxon>
    </lineage>
</organism>
<dbReference type="EMBL" id="JBAJEX010000003">
    <property type="protein sequence ID" value="MEO1766789.1"/>
    <property type="molecule type" value="Genomic_DNA"/>
</dbReference>
<name>A0ABV0EE12_9BURK</name>
<sequence length="152" mass="15937">MILAAEQAIVARLKAALAPLPVEALPSRGYRFASGKGAAVVSAMALDAGGVEDTGASVQGAVLTIEVALFARSLRDGAGVWDLFEAVRRALLSFKPAPGATPLMLRSARLMDAEADTWTLATQWQTRLPLAPDLDYDGGPLLTRVTFEGDTA</sequence>